<accession>A0ABR1P7Y0</accession>
<name>A0ABR1P7Y0_DIAER</name>
<proteinExistence type="predicted"/>
<protein>
    <submittedName>
        <fullName evidence="1">Uncharacterized protein</fullName>
    </submittedName>
</protein>
<evidence type="ECO:0000313" key="1">
    <source>
        <dbReference type="EMBL" id="KAK7728690.1"/>
    </source>
</evidence>
<sequence length="96" mass="10558">MKSTAAEIEAALANYRKVSAERYKRLPAVYIDATTKAEFTDKQIRKGISDEDYDKIAGLLGLDGTTCGNLLPESRAEYAASYFDALYAALEEKAPE</sequence>
<gene>
    <name evidence="1" type="ORF">SLS63_006551</name>
</gene>
<keyword evidence="2" id="KW-1185">Reference proteome</keyword>
<dbReference type="EMBL" id="JAKNSF020000032">
    <property type="protein sequence ID" value="KAK7728690.1"/>
    <property type="molecule type" value="Genomic_DNA"/>
</dbReference>
<organism evidence="1 2">
    <name type="scientific">Diaporthe eres</name>
    <name type="common">Phomopsis oblonga</name>
    <dbReference type="NCBI Taxonomy" id="83184"/>
    <lineage>
        <taxon>Eukaryota</taxon>
        <taxon>Fungi</taxon>
        <taxon>Dikarya</taxon>
        <taxon>Ascomycota</taxon>
        <taxon>Pezizomycotina</taxon>
        <taxon>Sordariomycetes</taxon>
        <taxon>Sordariomycetidae</taxon>
        <taxon>Diaporthales</taxon>
        <taxon>Diaporthaceae</taxon>
        <taxon>Diaporthe</taxon>
        <taxon>Diaporthe eres species complex</taxon>
    </lineage>
</organism>
<dbReference type="Proteomes" id="UP001430848">
    <property type="component" value="Unassembled WGS sequence"/>
</dbReference>
<comment type="caution">
    <text evidence="1">The sequence shown here is derived from an EMBL/GenBank/DDBJ whole genome shotgun (WGS) entry which is preliminary data.</text>
</comment>
<evidence type="ECO:0000313" key="2">
    <source>
        <dbReference type="Proteomes" id="UP001430848"/>
    </source>
</evidence>
<reference evidence="1 2" key="1">
    <citation type="submission" date="2024-02" db="EMBL/GenBank/DDBJ databases">
        <title>De novo assembly and annotation of 12 fungi associated with fruit tree decline syndrome in Ontario, Canada.</title>
        <authorList>
            <person name="Sulman M."/>
            <person name="Ellouze W."/>
            <person name="Ilyukhin E."/>
        </authorList>
    </citation>
    <scope>NUCLEOTIDE SEQUENCE [LARGE SCALE GENOMIC DNA]</scope>
    <source>
        <strain evidence="1 2">M169</strain>
    </source>
</reference>